<keyword evidence="1" id="KW-0812">Transmembrane</keyword>
<name>A0AB32W1L1_THECC</name>
<feature type="transmembrane region" description="Helical" evidence="1">
    <location>
        <begin position="520"/>
        <end position="538"/>
    </location>
</feature>
<dbReference type="Pfam" id="PF13962">
    <property type="entry name" value="PGG"/>
    <property type="match status" value="1"/>
</dbReference>
<evidence type="ECO:0000259" key="2">
    <source>
        <dbReference type="Pfam" id="PF13962"/>
    </source>
</evidence>
<evidence type="ECO:0000256" key="1">
    <source>
        <dbReference type="SAM" id="Phobius"/>
    </source>
</evidence>
<dbReference type="Gene3D" id="1.25.40.20">
    <property type="entry name" value="Ankyrin repeat-containing domain"/>
    <property type="match status" value="1"/>
</dbReference>
<accession>A0AB32W1L1</accession>
<dbReference type="RefSeq" id="XP_017972469.1">
    <property type="nucleotide sequence ID" value="XM_018116980.1"/>
</dbReference>
<organism evidence="3 4">
    <name type="scientific">Theobroma cacao</name>
    <name type="common">Cacao</name>
    <name type="synonym">Cocoa</name>
    <dbReference type="NCBI Taxonomy" id="3641"/>
    <lineage>
        <taxon>Eukaryota</taxon>
        <taxon>Viridiplantae</taxon>
        <taxon>Streptophyta</taxon>
        <taxon>Embryophyta</taxon>
        <taxon>Tracheophyta</taxon>
        <taxon>Spermatophyta</taxon>
        <taxon>Magnoliopsida</taxon>
        <taxon>eudicotyledons</taxon>
        <taxon>Gunneridae</taxon>
        <taxon>Pentapetalae</taxon>
        <taxon>rosids</taxon>
        <taxon>malvids</taxon>
        <taxon>Malvales</taxon>
        <taxon>Malvaceae</taxon>
        <taxon>Byttnerioideae</taxon>
        <taxon>Theobroma</taxon>
    </lineage>
</organism>
<reference evidence="4" key="2">
    <citation type="submission" date="2025-08" db="UniProtKB">
        <authorList>
            <consortium name="RefSeq"/>
        </authorList>
    </citation>
    <scope>IDENTIFICATION</scope>
</reference>
<feature type="transmembrane region" description="Helical" evidence="1">
    <location>
        <begin position="630"/>
        <end position="648"/>
    </location>
</feature>
<dbReference type="KEGG" id="tcc:18603946"/>
<feature type="transmembrane region" description="Helical" evidence="1">
    <location>
        <begin position="598"/>
        <end position="624"/>
    </location>
</feature>
<dbReference type="InterPro" id="IPR026961">
    <property type="entry name" value="PGG_dom"/>
</dbReference>
<dbReference type="InterPro" id="IPR002110">
    <property type="entry name" value="Ankyrin_rpt"/>
</dbReference>
<evidence type="ECO:0000313" key="3">
    <source>
        <dbReference type="Proteomes" id="UP000694886"/>
    </source>
</evidence>
<dbReference type="Gramene" id="Tc03v2_t001200.1">
    <property type="protein sequence ID" value="Tc03v2_p001200.1"/>
    <property type="gene ID" value="Tc03v2_g001200"/>
</dbReference>
<dbReference type="PANTHER" id="PTHR24177:SF329">
    <property type="entry name" value="ANKYRIN REPEAT PROTEIN"/>
    <property type="match status" value="1"/>
</dbReference>
<dbReference type="Proteomes" id="UP000694886">
    <property type="component" value="Chromosome 3"/>
</dbReference>
<dbReference type="SMART" id="SM00248">
    <property type="entry name" value="ANK"/>
    <property type="match status" value="3"/>
</dbReference>
<dbReference type="PANTHER" id="PTHR24177">
    <property type="entry name" value="CASKIN"/>
    <property type="match status" value="1"/>
</dbReference>
<dbReference type="Pfam" id="PF14223">
    <property type="entry name" value="Retrotran_gag_2"/>
    <property type="match status" value="1"/>
</dbReference>
<dbReference type="GeneID" id="18603946"/>
<keyword evidence="1" id="KW-0472">Membrane</keyword>
<dbReference type="InterPro" id="IPR036770">
    <property type="entry name" value="Ankyrin_rpt-contain_sf"/>
</dbReference>
<dbReference type="AlphaFoldDB" id="A0AB32W1L1"/>
<dbReference type="Pfam" id="PF12796">
    <property type="entry name" value="Ank_2"/>
    <property type="match status" value="1"/>
</dbReference>
<proteinExistence type="predicted"/>
<gene>
    <name evidence="4" type="primary">LOC18603946</name>
</gene>
<reference evidence="3" key="1">
    <citation type="journal article" date="1997" name="Nucleic Acids Res.">
        <title>tRNAscan-SE: a program for improved detection of transfer RNA genes in genomic sequence.</title>
        <authorList>
            <person name="Lowe T.M."/>
            <person name="Eddy S.R."/>
        </authorList>
    </citation>
    <scope>NUCLEOTIDE SEQUENCE [LARGE SCALE GENOMIC DNA]</scope>
    <source>
        <strain evidence="3">r\B97-61/B2</strain>
    </source>
</reference>
<dbReference type="SUPFAM" id="SSF48403">
    <property type="entry name" value="Ankyrin repeat"/>
    <property type="match status" value="1"/>
</dbReference>
<evidence type="ECO:0000313" key="4">
    <source>
        <dbReference type="RefSeq" id="XP_017972469.1"/>
    </source>
</evidence>
<feature type="transmembrane region" description="Helical" evidence="1">
    <location>
        <begin position="558"/>
        <end position="578"/>
    </location>
</feature>
<sequence>MEANNVCSSAIVAQVLNGVSNYENWKACVQNYLWVRDLWDVVEQTSEPPQQEDEGEFKGWSKRNVAALHAIQISCDPIMLSSISNMTTAKDAWNTLAQMCQLPMPEEAPVAEFIDRTHMLELLKAIKECALESTKGVLTSHTHLANAVIGDSSFTAFHFAIFKGQLDMIDEFLSTMSEEHLKMQDRYGRTVLHHAAMSENTKIAQSLIRKNRELLTFQDSGGNIPLNSACWVGHKDMTHYLYNMTSREFLLSRGNECQAALFVCDCINNKWFDVALDLLRYCPHLAFVEGEDGISAITALSCQPSAFPSGSGFSFWQRWIYSCLKAKGPKLLSSVDNLLLLMSKTIAASDVAQFYLSLVHQAVLNAAQRGLMEFIVEVIKPNIDLLMFLDEERRNIFQIAVAHRQEKVFSLIYGLDTIKYLFLPYCDRSSNNMLHLAGQLSPQSQAKLQQISGAALQMQRELQWFKVSISLSEVERIVPPMLKKHKNEEGETPYEAFDRSHAKLLKEGEKWMKDIAQSSTIVGTLIITIMFATLFTVPGGLSQDTGVPFLLTKKLVKVFIISDAISLFASTTSVLMFVGILTSRYTAHDFLKSLPNKLIIGLSSLFISIATMMVAFSSTAIIMLKGQLEIVIPIILLASIPIGLFVWLQFPLLVKIFISTYGPGIFDRKMKKWL</sequence>
<protein>
    <submittedName>
        <fullName evidence="4">Uncharacterized protein LOC18603946</fullName>
    </submittedName>
</protein>
<keyword evidence="1" id="KW-1133">Transmembrane helix</keyword>
<feature type="domain" description="PGG" evidence="2">
    <location>
        <begin position="509"/>
        <end position="621"/>
    </location>
</feature>